<evidence type="ECO:0000313" key="2">
    <source>
        <dbReference type="EMBL" id="KZT05110.1"/>
    </source>
</evidence>
<evidence type="ECO:0000256" key="1">
    <source>
        <dbReference type="SAM" id="Phobius"/>
    </source>
</evidence>
<sequence length="585" mass="63686">MKGLLFSKSWHSVSIALHLLLVFLYASLVLIWARHYEHAVVVPLEKGSNVSTRIVVASQIFVIAYTAALLFLTQRLALQSLILRRHTFTAIHDVASAWTGVGSAVLSLWRQLFIPAAVIGTSGVTVYLLCLSVLHISTPSLFSMAAYNQTSVVHVDFTRGMPQVQNTSTPGSTNPLDVWAAACELLPYLVLVGHQSTLGLENSSVYDILDPNIGIGNVTVGATTANITCGTISNANAMQNSEDEYIWSVDAAYNGYNISFSLDGIFREKAVKQYTWYDELENATLIQGHNAIFVTTFNVVDDAGHNGSYISGYNYTDLQIIGCTMSLQHMNAIVDASTRYVVALQQDASRSADWAAWAPAIQAYAGQYENLQTDSWSDMLESAQSGTYPIATTSSKSTGNPYIDALQTEQYLMQVLSAASNTSAITLKQFENALGDLTASLFWAATHVLPDSTRGDYLEIVRGVTSASLTMSRLNLNLTAIIFGLSASVLLLILGIALTHGASKGVDLQSVDAMGVLQFMWLVSENTPLQSEVARVNEPTTSRLRKAGMVELDSASRMSRGSWIDMTYSPLELKDDRSLSPLRRL</sequence>
<keyword evidence="1" id="KW-0472">Membrane</keyword>
<dbReference type="Proteomes" id="UP000076871">
    <property type="component" value="Unassembled WGS sequence"/>
</dbReference>
<gene>
    <name evidence="2" type="ORF">LAESUDRAFT_242330</name>
</gene>
<feature type="transmembrane region" description="Helical" evidence="1">
    <location>
        <begin position="112"/>
        <end position="134"/>
    </location>
</feature>
<dbReference type="OrthoDB" id="2804453at2759"/>
<dbReference type="STRING" id="1314785.A0A165DKY5"/>
<feature type="transmembrane region" description="Helical" evidence="1">
    <location>
        <begin position="12"/>
        <end position="33"/>
    </location>
</feature>
<reference evidence="2 3" key="1">
    <citation type="journal article" date="2016" name="Mol. Biol. Evol.">
        <title>Comparative Genomics of Early-Diverging Mushroom-Forming Fungi Provides Insights into the Origins of Lignocellulose Decay Capabilities.</title>
        <authorList>
            <person name="Nagy L.G."/>
            <person name="Riley R."/>
            <person name="Tritt A."/>
            <person name="Adam C."/>
            <person name="Daum C."/>
            <person name="Floudas D."/>
            <person name="Sun H."/>
            <person name="Yadav J.S."/>
            <person name="Pangilinan J."/>
            <person name="Larsson K.H."/>
            <person name="Matsuura K."/>
            <person name="Barry K."/>
            <person name="Labutti K."/>
            <person name="Kuo R."/>
            <person name="Ohm R.A."/>
            <person name="Bhattacharya S.S."/>
            <person name="Shirouzu T."/>
            <person name="Yoshinaga Y."/>
            <person name="Martin F.M."/>
            <person name="Grigoriev I.V."/>
            <person name="Hibbett D.S."/>
        </authorList>
    </citation>
    <scope>NUCLEOTIDE SEQUENCE [LARGE SCALE GENOMIC DNA]</scope>
    <source>
        <strain evidence="2 3">93-53</strain>
    </source>
</reference>
<organism evidence="2 3">
    <name type="scientific">Laetiporus sulphureus 93-53</name>
    <dbReference type="NCBI Taxonomy" id="1314785"/>
    <lineage>
        <taxon>Eukaryota</taxon>
        <taxon>Fungi</taxon>
        <taxon>Dikarya</taxon>
        <taxon>Basidiomycota</taxon>
        <taxon>Agaricomycotina</taxon>
        <taxon>Agaricomycetes</taxon>
        <taxon>Polyporales</taxon>
        <taxon>Laetiporus</taxon>
    </lineage>
</organism>
<name>A0A165DKY5_9APHY</name>
<accession>A0A165DKY5</accession>
<proteinExistence type="predicted"/>
<feature type="transmembrane region" description="Helical" evidence="1">
    <location>
        <begin position="476"/>
        <end position="498"/>
    </location>
</feature>
<keyword evidence="1" id="KW-0812">Transmembrane</keyword>
<dbReference type="EMBL" id="KV427632">
    <property type="protein sequence ID" value="KZT05110.1"/>
    <property type="molecule type" value="Genomic_DNA"/>
</dbReference>
<evidence type="ECO:0000313" key="3">
    <source>
        <dbReference type="Proteomes" id="UP000076871"/>
    </source>
</evidence>
<dbReference type="RefSeq" id="XP_040762850.1">
    <property type="nucleotide sequence ID" value="XM_040901708.1"/>
</dbReference>
<protein>
    <submittedName>
        <fullName evidence="2">Uncharacterized protein</fullName>
    </submittedName>
</protein>
<feature type="transmembrane region" description="Helical" evidence="1">
    <location>
        <begin position="53"/>
        <end position="73"/>
    </location>
</feature>
<dbReference type="AlphaFoldDB" id="A0A165DKY5"/>
<keyword evidence="3" id="KW-1185">Reference proteome</keyword>
<dbReference type="InParanoid" id="A0A165DKY5"/>
<keyword evidence="1" id="KW-1133">Transmembrane helix</keyword>
<dbReference type="GeneID" id="63818740"/>